<comment type="caution">
    <text evidence="1">The sequence shown here is derived from an EMBL/GenBank/DDBJ whole genome shotgun (WGS) entry which is preliminary data.</text>
</comment>
<evidence type="ECO:0000313" key="2">
    <source>
        <dbReference type="Proteomes" id="UP001063166"/>
    </source>
</evidence>
<evidence type="ECO:0000313" key="1">
    <source>
        <dbReference type="EMBL" id="GLB35599.1"/>
    </source>
</evidence>
<proteinExistence type="predicted"/>
<sequence length="373" mass="41401">MHQTIPTIHRLLSPPGATPLDQLAARAASNARLIRALALTNTFVSADPSIHAAFVGRATSFLRLSTGRGWPQFQQVAIDAVDAALLDVDQMDFDTFIQDVTMRVALLGLLGVDASVRELDSRDIRFVATHITLLWSLSKKSDPIPPNLLPQLNHHLRLLLPDVEAFPNPLDYLIPVWETLWRVVATTVAYAHRHSLEGDVFEAFHNLPTSAQFRAFCGERPSVEAIVAEAMRLHPPSRHISRTSLVTHPITSFLPSLIVKIIKPTPRQECADIGTVLRSESIWGEDADIFKPLRYHPNRVTREQEKIKWLAFGHGRYRCVATGWAPMAAGLISASILSRLETGSGRRLVEGEFIGTREGWKGWTICKCAPAST</sequence>
<dbReference type="GO" id="GO:0005506">
    <property type="term" value="F:iron ion binding"/>
    <property type="evidence" value="ECO:0007669"/>
    <property type="project" value="InterPro"/>
</dbReference>
<keyword evidence="2" id="KW-1185">Reference proteome</keyword>
<dbReference type="Proteomes" id="UP001063166">
    <property type="component" value="Unassembled WGS sequence"/>
</dbReference>
<dbReference type="Gene3D" id="1.10.630.10">
    <property type="entry name" value="Cytochrome P450"/>
    <property type="match status" value="1"/>
</dbReference>
<accession>A0A9P3PHJ3</accession>
<protein>
    <submittedName>
        <fullName evidence="1">Cytochrome P450</fullName>
    </submittedName>
</protein>
<dbReference type="Pfam" id="PF00067">
    <property type="entry name" value="p450"/>
    <property type="match status" value="1"/>
</dbReference>
<dbReference type="InterPro" id="IPR036396">
    <property type="entry name" value="Cyt_P450_sf"/>
</dbReference>
<reference evidence="1" key="1">
    <citation type="submission" date="2022-07" db="EMBL/GenBank/DDBJ databases">
        <title>The genome of Lyophyllum shimeji provides insight into the initial evolution of ectomycorrhizal fungal genome.</title>
        <authorList>
            <person name="Kobayashi Y."/>
            <person name="Shibata T."/>
            <person name="Hirakawa H."/>
            <person name="Shigenobu S."/>
            <person name="Nishiyama T."/>
            <person name="Yamada A."/>
            <person name="Hasebe M."/>
            <person name="Kawaguchi M."/>
        </authorList>
    </citation>
    <scope>NUCLEOTIDE SEQUENCE</scope>
    <source>
        <strain evidence="1">AT787</strain>
    </source>
</reference>
<dbReference type="AlphaFoldDB" id="A0A9P3PHJ3"/>
<dbReference type="EMBL" id="BRPK01000002">
    <property type="protein sequence ID" value="GLB35599.1"/>
    <property type="molecule type" value="Genomic_DNA"/>
</dbReference>
<dbReference type="GO" id="GO:0004497">
    <property type="term" value="F:monooxygenase activity"/>
    <property type="evidence" value="ECO:0007669"/>
    <property type="project" value="InterPro"/>
</dbReference>
<organism evidence="1 2">
    <name type="scientific">Lyophyllum shimeji</name>
    <name type="common">Hon-shimeji</name>
    <name type="synonym">Tricholoma shimeji</name>
    <dbReference type="NCBI Taxonomy" id="47721"/>
    <lineage>
        <taxon>Eukaryota</taxon>
        <taxon>Fungi</taxon>
        <taxon>Dikarya</taxon>
        <taxon>Basidiomycota</taxon>
        <taxon>Agaricomycotina</taxon>
        <taxon>Agaricomycetes</taxon>
        <taxon>Agaricomycetidae</taxon>
        <taxon>Agaricales</taxon>
        <taxon>Tricholomatineae</taxon>
        <taxon>Lyophyllaceae</taxon>
        <taxon>Lyophyllum</taxon>
    </lineage>
</organism>
<dbReference type="GO" id="GO:0016705">
    <property type="term" value="F:oxidoreductase activity, acting on paired donors, with incorporation or reduction of molecular oxygen"/>
    <property type="evidence" value="ECO:0007669"/>
    <property type="project" value="InterPro"/>
</dbReference>
<dbReference type="SUPFAM" id="SSF48264">
    <property type="entry name" value="Cytochrome P450"/>
    <property type="match status" value="1"/>
</dbReference>
<dbReference type="GO" id="GO:0020037">
    <property type="term" value="F:heme binding"/>
    <property type="evidence" value="ECO:0007669"/>
    <property type="project" value="InterPro"/>
</dbReference>
<gene>
    <name evidence="1" type="ORF">LshimejAT787_0211640</name>
</gene>
<dbReference type="InterPro" id="IPR001128">
    <property type="entry name" value="Cyt_P450"/>
</dbReference>
<dbReference type="OrthoDB" id="10029320at2759"/>
<name>A0A9P3PHJ3_LYOSH</name>